<dbReference type="InterPro" id="IPR036390">
    <property type="entry name" value="WH_DNA-bd_sf"/>
</dbReference>
<dbReference type="PROSITE" id="PS51118">
    <property type="entry name" value="HTH_HXLR"/>
    <property type="match status" value="1"/>
</dbReference>
<keyword evidence="6" id="KW-1185">Reference proteome</keyword>
<keyword evidence="1" id="KW-0805">Transcription regulation</keyword>
<dbReference type="AlphaFoldDB" id="T0J2N4"/>
<dbReference type="EMBL" id="AUWY01000112">
    <property type="protein sequence ID" value="EQB31077.1"/>
    <property type="molecule type" value="Genomic_DNA"/>
</dbReference>
<dbReference type="Proteomes" id="UP000015523">
    <property type="component" value="Unassembled WGS sequence"/>
</dbReference>
<keyword evidence="2" id="KW-0238">DNA-binding</keyword>
<dbReference type="RefSeq" id="WP_021319124.1">
    <property type="nucleotide sequence ID" value="NZ_AUWY01000112.1"/>
</dbReference>
<comment type="caution">
    <text evidence="5">The sequence shown here is derived from an EMBL/GenBank/DDBJ whole genome shotgun (WGS) entry which is preliminary data.</text>
</comment>
<proteinExistence type="predicted"/>
<dbReference type="eggNOG" id="COG1733">
    <property type="taxonomic scope" value="Bacteria"/>
</dbReference>
<evidence type="ECO:0000313" key="5">
    <source>
        <dbReference type="EMBL" id="EQB31077.1"/>
    </source>
</evidence>
<dbReference type="STRING" id="1346791.M529_17325"/>
<dbReference type="Gene3D" id="1.10.10.10">
    <property type="entry name" value="Winged helix-like DNA-binding domain superfamily/Winged helix DNA-binding domain"/>
    <property type="match status" value="2"/>
</dbReference>
<dbReference type="PATRIC" id="fig|1346791.3.peg.3344"/>
<dbReference type="OrthoDB" id="7351781at2"/>
<accession>T0J2N4</accession>
<feature type="domain" description="HTH hxlR-type" evidence="4">
    <location>
        <begin position="86"/>
        <end position="180"/>
    </location>
</feature>
<dbReference type="InterPro" id="IPR036388">
    <property type="entry name" value="WH-like_DNA-bd_sf"/>
</dbReference>
<evidence type="ECO:0000313" key="6">
    <source>
        <dbReference type="Proteomes" id="UP000015523"/>
    </source>
</evidence>
<dbReference type="Pfam" id="PF01638">
    <property type="entry name" value="HxlR"/>
    <property type="match status" value="1"/>
</dbReference>
<dbReference type="PANTHER" id="PTHR33204">
    <property type="entry name" value="TRANSCRIPTIONAL REGULATOR, MARR FAMILY"/>
    <property type="match status" value="1"/>
</dbReference>
<dbReference type="InterPro" id="IPR002577">
    <property type="entry name" value="HTH_HxlR"/>
</dbReference>
<name>T0J2N4_9SPHN</name>
<organism evidence="5 6">
    <name type="scientific">Sphingobium ummariense RL-3</name>
    <dbReference type="NCBI Taxonomy" id="1346791"/>
    <lineage>
        <taxon>Bacteria</taxon>
        <taxon>Pseudomonadati</taxon>
        <taxon>Pseudomonadota</taxon>
        <taxon>Alphaproteobacteria</taxon>
        <taxon>Sphingomonadales</taxon>
        <taxon>Sphingomonadaceae</taxon>
        <taxon>Sphingobium</taxon>
    </lineage>
</organism>
<dbReference type="SUPFAM" id="SSF46785">
    <property type="entry name" value="Winged helix' DNA-binding domain"/>
    <property type="match status" value="2"/>
</dbReference>
<sequence length="180" mass="19000">MLSIDVLSELGRYRWTVPLMAFLAERGGGARFAEAAHRLGMARESLSRTLEAAAGAGWIIRNPGHGHPLRPEYLLSAEGARIGEACRAIAAAQARIGLAPDALSRWSLPILRLIADGNGRFNAISRGIGNANPRAMTASLRGLVGLELVDRRLVDGFPPASDYALTGRGLVLAEALPAAA</sequence>
<evidence type="ECO:0000256" key="1">
    <source>
        <dbReference type="ARBA" id="ARBA00023015"/>
    </source>
</evidence>
<evidence type="ECO:0000256" key="2">
    <source>
        <dbReference type="ARBA" id="ARBA00023125"/>
    </source>
</evidence>
<gene>
    <name evidence="5" type="ORF">M529_17325</name>
</gene>
<evidence type="ECO:0000256" key="3">
    <source>
        <dbReference type="ARBA" id="ARBA00023163"/>
    </source>
</evidence>
<protein>
    <recommendedName>
        <fullName evidence="4">HTH hxlR-type domain-containing protein</fullName>
    </recommendedName>
</protein>
<keyword evidence="3" id="KW-0804">Transcription</keyword>
<dbReference type="GO" id="GO:0003677">
    <property type="term" value="F:DNA binding"/>
    <property type="evidence" value="ECO:0007669"/>
    <property type="project" value="UniProtKB-KW"/>
</dbReference>
<evidence type="ECO:0000259" key="4">
    <source>
        <dbReference type="PROSITE" id="PS51118"/>
    </source>
</evidence>
<reference evidence="5 6" key="1">
    <citation type="journal article" date="2013" name="Genome Announc.">
        <title>Draft Genome Sequence of Sphingobium ummariense Strain RL-3, a Hexachlorocyclohexane-Degrading Bacterium.</title>
        <authorList>
            <person name="Kohli P."/>
            <person name="Dua A."/>
            <person name="Sangwan N."/>
            <person name="Oldach P."/>
            <person name="Khurana J.P."/>
            <person name="Lal R."/>
        </authorList>
    </citation>
    <scope>NUCLEOTIDE SEQUENCE [LARGE SCALE GENOMIC DNA]</scope>
    <source>
        <strain evidence="5 6">RL-3</strain>
    </source>
</reference>
<dbReference type="PANTHER" id="PTHR33204:SF18">
    <property type="entry name" value="TRANSCRIPTIONAL REGULATORY PROTEIN"/>
    <property type="match status" value="1"/>
</dbReference>